<accession>A0ABQ8K5X2</accession>
<dbReference type="Proteomes" id="UP000814176">
    <property type="component" value="Unassembled WGS sequence"/>
</dbReference>
<feature type="compositionally biased region" description="Polar residues" evidence="2">
    <location>
        <begin position="170"/>
        <end position="180"/>
    </location>
</feature>
<evidence type="ECO:0008006" key="5">
    <source>
        <dbReference type="Google" id="ProtNLM"/>
    </source>
</evidence>
<feature type="compositionally biased region" description="Low complexity" evidence="2">
    <location>
        <begin position="1"/>
        <end position="19"/>
    </location>
</feature>
<keyword evidence="1" id="KW-0175">Coiled coil</keyword>
<evidence type="ECO:0000256" key="1">
    <source>
        <dbReference type="SAM" id="Coils"/>
    </source>
</evidence>
<gene>
    <name evidence="3" type="ORF">C8Q71DRAFT_726182</name>
</gene>
<dbReference type="GeneID" id="72002484"/>
<sequence length="180" mass="19484">MEPASASTSRPASAAPTPSNGRPAVPGAADRPQERTLSVKPIRPRQTYKEKYFAMQEKHTQVSETREAYRKELALAEDKVKKLQDECNLLLDAVDIAAPAQPSLLHYLARDPIPPQYHSYSVPFPAAAESAPAPVPQASPGVPAPAPSHPHGQSHGHHKHRSRSSRKSATQNGNGVSTRR</sequence>
<feature type="compositionally biased region" description="Basic residues" evidence="2">
    <location>
        <begin position="152"/>
        <end position="166"/>
    </location>
</feature>
<protein>
    <recommendedName>
        <fullName evidence="5">BZIP domain-containing protein</fullName>
    </recommendedName>
</protein>
<feature type="compositionally biased region" description="Pro residues" evidence="2">
    <location>
        <begin position="133"/>
        <end position="148"/>
    </location>
</feature>
<feature type="coiled-coil region" evidence="1">
    <location>
        <begin position="59"/>
        <end position="93"/>
    </location>
</feature>
<evidence type="ECO:0000313" key="4">
    <source>
        <dbReference type="Proteomes" id="UP000814176"/>
    </source>
</evidence>
<proteinExistence type="predicted"/>
<evidence type="ECO:0000256" key="2">
    <source>
        <dbReference type="SAM" id="MobiDB-lite"/>
    </source>
</evidence>
<name>A0ABQ8K5X2_9APHY</name>
<feature type="region of interest" description="Disordered" evidence="2">
    <location>
        <begin position="1"/>
        <end position="43"/>
    </location>
</feature>
<dbReference type="EMBL" id="JADCUA010000021">
    <property type="protein sequence ID" value="KAH9832489.1"/>
    <property type="molecule type" value="Genomic_DNA"/>
</dbReference>
<organism evidence="3 4">
    <name type="scientific">Rhodofomes roseus</name>
    <dbReference type="NCBI Taxonomy" id="34475"/>
    <lineage>
        <taxon>Eukaryota</taxon>
        <taxon>Fungi</taxon>
        <taxon>Dikarya</taxon>
        <taxon>Basidiomycota</taxon>
        <taxon>Agaricomycotina</taxon>
        <taxon>Agaricomycetes</taxon>
        <taxon>Polyporales</taxon>
        <taxon>Rhodofomes</taxon>
    </lineage>
</organism>
<evidence type="ECO:0000313" key="3">
    <source>
        <dbReference type="EMBL" id="KAH9832489.1"/>
    </source>
</evidence>
<reference evidence="3 4" key="1">
    <citation type="journal article" date="2021" name="Environ. Microbiol.">
        <title>Gene family expansions and transcriptome signatures uncover fungal adaptations to wood decay.</title>
        <authorList>
            <person name="Hage H."/>
            <person name="Miyauchi S."/>
            <person name="Viragh M."/>
            <person name="Drula E."/>
            <person name="Min B."/>
            <person name="Chaduli D."/>
            <person name="Navarro D."/>
            <person name="Favel A."/>
            <person name="Norest M."/>
            <person name="Lesage-Meessen L."/>
            <person name="Balint B."/>
            <person name="Merenyi Z."/>
            <person name="de Eugenio L."/>
            <person name="Morin E."/>
            <person name="Martinez A.T."/>
            <person name="Baldrian P."/>
            <person name="Stursova M."/>
            <person name="Martinez M.J."/>
            <person name="Novotny C."/>
            <person name="Magnuson J.K."/>
            <person name="Spatafora J.W."/>
            <person name="Maurice S."/>
            <person name="Pangilinan J."/>
            <person name="Andreopoulos W."/>
            <person name="LaButti K."/>
            <person name="Hundley H."/>
            <person name="Na H."/>
            <person name="Kuo A."/>
            <person name="Barry K."/>
            <person name="Lipzen A."/>
            <person name="Henrissat B."/>
            <person name="Riley R."/>
            <person name="Ahrendt S."/>
            <person name="Nagy L.G."/>
            <person name="Grigoriev I.V."/>
            <person name="Martin F."/>
            <person name="Rosso M.N."/>
        </authorList>
    </citation>
    <scope>NUCLEOTIDE SEQUENCE [LARGE SCALE GENOMIC DNA]</scope>
    <source>
        <strain evidence="3 4">CIRM-BRFM 1785</strain>
    </source>
</reference>
<comment type="caution">
    <text evidence="3">The sequence shown here is derived from an EMBL/GenBank/DDBJ whole genome shotgun (WGS) entry which is preliminary data.</text>
</comment>
<dbReference type="RefSeq" id="XP_047775407.1">
    <property type="nucleotide sequence ID" value="XM_047921752.1"/>
</dbReference>
<keyword evidence="4" id="KW-1185">Reference proteome</keyword>
<feature type="region of interest" description="Disordered" evidence="2">
    <location>
        <begin position="127"/>
        <end position="180"/>
    </location>
</feature>